<feature type="domain" description="Zn(2)-C6 fungal-type" evidence="7">
    <location>
        <begin position="153"/>
        <end position="183"/>
    </location>
</feature>
<evidence type="ECO:0000256" key="3">
    <source>
        <dbReference type="ARBA" id="ARBA00023015"/>
    </source>
</evidence>
<evidence type="ECO:0000313" key="9">
    <source>
        <dbReference type="Proteomes" id="UP001642720"/>
    </source>
</evidence>
<accession>A0ABY2H814</accession>
<keyword evidence="9" id="KW-1185">Reference proteome</keyword>
<dbReference type="Pfam" id="PF04082">
    <property type="entry name" value="Fungal_trans"/>
    <property type="match status" value="1"/>
</dbReference>
<dbReference type="CDD" id="cd12148">
    <property type="entry name" value="fungal_TF_MHR"/>
    <property type="match status" value="1"/>
</dbReference>
<dbReference type="GeneID" id="300575691"/>
<feature type="compositionally biased region" description="Polar residues" evidence="6">
    <location>
        <begin position="187"/>
        <end position="199"/>
    </location>
</feature>
<feature type="region of interest" description="Disordered" evidence="6">
    <location>
        <begin position="185"/>
        <end position="217"/>
    </location>
</feature>
<sequence length="824" mass="91419">MLPPGCHARRSPIDSAPSARPPSRSLCWPPRVPATSPATVAFAARPANFMQARYYYLVYPAQLLFSTSTSSNQQYRQQRPLWQHQQPASSASSATACIAPQLPGDGCMSSPLDSEACGSTMSEPAADASAWDRSDARSRQPPIVNTIRRIRQACTNCRHRKTRCSGERPRCMNCRRVDRVCHYEPYSATNPPSSTSSVGNGAKGRSPPTPGSTSTLFPRAGVVDPELLNRINTIESQLAQLHSQGLLGFLNGENRGASGAFPDLTAASRSYQDLSPDFTEPSPPQHQFAPSLPETTEPVSDISNAMRFTTAPPPPVMAHLIDTYFLHVHNQPYSYFHEQSFRERLNYGLVPKCLLFAILASALKFSDSDYFRGSRREATEAYAREAWLALLNDHLTVENNPSLPVAQASNILGVVDFTCGRTSSGWLKIGLAVRIAQDLQLMREPQSTLSPIEQEEHRRAFWSIYLLDKLVSVGQSRPPAISEEDIHVQLPTDEETFRRGLWKKTPTLHQLINWKSETETVNSTFTQTILAATALGRCVRYVLHGREIDEMPPWDPRSDFTLLNTFLLLIDHHLQIETTTIPQIVEQHRKPDGTLDFQSLEHVVFARIVFHTTHCLLNHPFLLRMRLQKGNCKVPPKFLTRSFEVSCSHARAISCVVEDAIASGCHVQSSFYAYASILAGGILSLAIHIDQEKGQVTDPELLSHYQKAIQILERVGRRWDHASKMHLQLMLFDANYHSLAALLDSTTPEVDPKLESALWLMVDYVAMSAHNDSALTPPPLTTDASFLGPLDTQMGLENNDAFGSMAPNANSDPNVGFLGNSVPL</sequence>
<dbReference type="PROSITE" id="PS50048">
    <property type="entry name" value="ZN2_CY6_FUNGAL_2"/>
    <property type="match status" value="1"/>
</dbReference>
<dbReference type="PANTHER" id="PTHR47338:SF4">
    <property type="entry name" value="ZN(II)2CYS6 TRANSCRIPTION FACTOR (EUROFUNG)"/>
    <property type="match status" value="1"/>
</dbReference>
<feature type="compositionally biased region" description="Low complexity" evidence="6">
    <location>
        <begin position="13"/>
        <end position="24"/>
    </location>
</feature>
<dbReference type="InterPro" id="IPR001138">
    <property type="entry name" value="Zn2Cys6_DnaBD"/>
</dbReference>
<dbReference type="SMART" id="SM00066">
    <property type="entry name" value="GAL4"/>
    <property type="match status" value="1"/>
</dbReference>
<protein>
    <recommendedName>
        <fullName evidence="7">Zn(2)-C6 fungal-type domain-containing protein</fullName>
    </recommendedName>
</protein>
<dbReference type="SMART" id="SM00906">
    <property type="entry name" value="Fungal_trans"/>
    <property type="match status" value="1"/>
</dbReference>
<feature type="region of interest" description="Disordered" evidence="6">
    <location>
        <begin position="1"/>
        <end position="24"/>
    </location>
</feature>
<evidence type="ECO:0000256" key="4">
    <source>
        <dbReference type="ARBA" id="ARBA00023163"/>
    </source>
</evidence>
<comment type="subcellular location">
    <subcellularLocation>
        <location evidence="1">Nucleus</location>
    </subcellularLocation>
</comment>
<evidence type="ECO:0000256" key="1">
    <source>
        <dbReference type="ARBA" id="ARBA00004123"/>
    </source>
</evidence>
<dbReference type="InterPro" id="IPR036864">
    <property type="entry name" value="Zn2-C6_fun-type_DNA-bd_sf"/>
</dbReference>
<keyword evidence="5" id="KW-0539">Nucleus</keyword>
<organism evidence="8 9">
    <name type="scientific">Trichoderma ghanense</name>
    <dbReference type="NCBI Taxonomy" id="65468"/>
    <lineage>
        <taxon>Eukaryota</taxon>
        <taxon>Fungi</taxon>
        <taxon>Dikarya</taxon>
        <taxon>Ascomycota</taxon>
        <taxon>Pezizomycotina</taxon>
        <taxon>Sordariomycetes</taxon>
        <taxon>Hypocreomycetidae</taxon>
        <taxon>Hypocreales</taxon>
        <taxon>Hypocreaceae</taxon>
        <taxon>Trichoderma</taxon>
    </lineage>
</organism>
<dbReference type="InterPro" id="IPR050815">
    <property type="entry name" value="TF_fung"/>
</dbReference>
<dbReference type="Proteomes" id="UP001642720">
    <property type="component" value="Unassembled WGS sequence"/>
</dbReference>
<evidence type="ECO:0000256" key="6">
    <source>
        <dbReference type="SAM" id="MobiDB-lite"/>
    </source>
</evidence>
<dbReference type="PROSITE" id="PS00463">
    <property type="entry name" value="ZN2_CY6_FUNGAL_1"/>
    <property type="match status" value="1"/>
</dbReference>
<keyword evidence="4" id="KW-0804">Transcription</keyword>
<evidence type="ECO:0000313" key="8">
    <source>
        <dbReference type="EMBL" id="TFB04084.1"/>
    </source>
</evidence>
<dbReference type="CDD" id="cd00067">
    <property type="entry name" value="GAL4"/>
    <property type="match status" value="1"/>
</dbReference>
<keyword evidence="3" id="KW-0805">Transcription regulation</keyword>
<evidence type="ECO:0000259" key="7">
    <source>
        <dbReference type="PROSITE" id="PS50048"/>
    </source>
</evidence>
<proteinExistence type="predicted"/>
<dbReference type="InterPro" id="IPR007219">
    <property type="entry name" value="XnlR_reg_dom"/>
</dbReference>
<dbReference type="RefSeq" id="XP_073560285.1">
    <property type="nucleotide sequence ID" value="XM_073701241.1"/>
</dbReference>
<evidence type="ECO:0000256" key="2">
    <source>
        <dbReference type="ARBA" id="ARBA00022723"/>
    </source>
</evidence>
<dbReference type="SUPFAM" id="SSF57701">
    <property type="entry name" value="Zn2/Cys6 DNA-binding domain"/>
    <property type="match status" value="1"/>
</dbReference>
<gene>
    <name evidence="8" type="ORF">CCMA1212_003912</name>
</gene>
<dbReference type="EMBL" id="PPTA01000004">
    <property type="protein sequence ID" value="TFB04084.1"/>
    <property type="molecule type" value="Genomic_DNA"/>
</dbReference>
<keyword evidence="2" id="KW-0479">Metal-binding</keyword>
<dbReference type="Pfam" id="PF00172">
    <property type="entry name" value="Zn_clus"/>
    <property type="match status" value="1"/>
</dbReference>
<evidence type="ECO:0000256" key="5">
    <source>
        <dbReference type="ARBA" id="ARBA00023242"/>
    </source>
</evidence>
<reference evidence="8 9" key="1">
    <citation type="submission" date="2018-01" db="EMBL/GenBank/DDBJ databases">
        <title>Genome characterization of the sugarcane-associated fungus Trichoderma ghanense CCMA-1212 and their application in lignocelulose bioconversion.</title>
        <authorList>
            <person name="Steindorff A.S."/>
            <person name="Mendes T.D."/>
            <person name="Vilela E.S.D."/>
            <person name="Rodrigues D.S."/>
            <person name="Formighieri E.F."/>
            <person name="Melo I.S."/>
            <person name="Favaro L.C.L."/>
        </authorList>
    </citation>
    <scope>NUCLEOTIDE SEQUENCE [LARGE SCALE GENOMIC DNA]</scope>
    <source>
        <strain evidence="8 9">CCMA-1212</strain>
    </source>
</reference>
<feature type="region of interest" description="Disordered" evidence="6">
    <location>
        <begin position="276"/>
        <end position="296"/>
    </location>
</feature>
<comment type="caution">
    <text evidence="8">The sequence shown here is derived from an EMBL/GenBank/DDBJ whole genome shotgun (WGS) entry which is preliminary data.</text>
</comment>
<dbReference type="PANTHER" id="PTHR47338">
    <property type="entry name" value="ZN(II)2CYS6 TRANSCRIPTION FACTOR (EUROFUNG)-RELATED"/>
    <property type="match status" value="1"/>
</dbReference>
<dbReference type="Gene3D" id="4.10.240.10">
    <property type="entry name" value="Zn(2)-C6 fungal-type DNA-binding domain"/>
    <property type="match status" value="1"/>
</dbReference>
<feature type="region of interest" description="Disordered" evidence="6">
    <location>
        <begin position="113"/>
        <end position="144"/>
    </location>
</feature>
<name>A0ABY2H814_9HYPO</name>